<evidence type="ECO:0000313" key="3">
    <source>
        <dbReference type="Proteomes" id="UP000021210"/>
    </source>
</evidence>
<feature type="region of interest" description="Disordered" evidence="1">
    <location>
        <begin position="52"/>
        <end position="86"/>
    </location>
</feature>
<organism evidence="2 3">
    <name type="scientific">Mycobacteroides abscessus 1948</name>
    <dbReference type="NCBI Taxonomy" id="1299323"/>
    <lineage>
        <taxon>Bacteria</taxon>
        <taxon>Bacillati</taxon>
        <taxon>Actinomycetota</taxon>
        <taxon>Actinomycetes</taxon>
        <taxon>Mycobacteriales</taxon>
        <taxon>Mycobacteriaceae</taxon>
        <taxon>Mycobacteroides</taxon>
        <taxon>Mycobacteroides abscessus</taxon>
    </lineage>
</organism>
<dbReference type="AlphaFoldDB" id="A0A829QCN9"/>
<accession>A0A829QCN9</accession>
<sequence length="86" mass="9533">MVSKFERNKDLAQEVVSSAAEHVGEIAKIITNAVVDVTRQIGEIATDAFEMREAAQRAEQDRSRHITDPDEDPPRTDRSLTGAALR</sequence>
<evidence type="ECO:0000313" key="2">
    <source>
        <dbReference type="EMBL" id="EUA60069.1"/>
    </source>
</evidence>
<dbReference type="Proteomes" id="UP000021210">
    <property type="component" value="Unassembled WGS sequence"/>
</dbReference>
<name>A0A829QCN9_9MYCO</name>
<protein>
    <submittedName>
        <fullName evidence="2">Uncharacterized protein</fullName>
    </submittedName>
</protein>
<comment type="caution">
    <text evidence="2">The sequence shown here is derived from an EMBL/GenBank/DDBJ whole genome shotgun (WGS) entry which is preliminary data.</text>
</comment>
<dbReference type="EMBL" id="JAOH01000002">
    <property type="protein sequence ID" value="EUA60069.1"/>
    <property type="molecule type" value="Genomic_DNA"/>
</dbReference>
<evidence type="ECO:0000256" key="1">
    <source>
        <dbReference type="SAM" id="MobiDB-lite"/>
    </source>
</evidence>
<proteinExistence type="predicted"/>
<gene>
    <name evidence="2" type="ORF">I542_0199</name>
</gene>
<feature type="compositionally biased region" description="Basic and acidic residues" evidence="1">
    <location>
        <begin position="52"/>
        <end position="78"/>
    </location>
</feature>
<reference evidence="2 3" key="1">
    <citation type="submission" date="2013-12" db="EMBL/GenBank/DDBJ databases">
        <authorList>
            <person name="Zelazny A."/>
            <person name="Olivier K."/>
            <person name="Holland S."/>
            <person name="Lenaerts A."/>
            <person name="Ordway D."/>
            <person name="DeGroote M.A."/>
            <person name="Parker T."/>
            <person name="Sizemore C."/>
            <person name="Tallon L.J."/>
            <person name="Sadzewicz L.K."/>
            <person name="Sengamalay N."/>
            <person name="Fraser C.M."/>
            <person name="Hine E."/>
            <person name="Shefchek K.A."/>
            <person name="Das S.P."/>
            <person name="Tettelin H."/>
        </authorList>
    </citation>
    <scope>NUCLEOTIDE SEQUENCE [LARGE SCALE GENOMIC DNA]</scope>
    <source>
        <strain evidence="2 3">1948</strain>
    </source>
</reference>